<reference evidence="6" key="1">
    <citation type="submission" date="2020-02" db="EMBL/GenBank/DDBJ databases">
        <authorList>
            <person name="Meier V. D."/>
        </authorList>
    </citation>
    <scope>NUCLEOTIDE SEQUENCE</scope>
    <source>
        <strain evidence="6">AVDCRST_MAG68</strain>
    </source>
</reference>
<keyword evidence="4" id="KW-0812">Transmembrane</keyword>
<dbReference type="SUPFAM" id="SSF50156">
    <property type="entry name" value="PDZ domain-like"/>
    <property type="match status" value="1"/>
</dbReference>
<accession>A0A6J4KAL1</accession>
<keyword evidence="4" id="KW-0472">Membrane</keyword>
<dbReference type="AlphaFoldDB" id="A0A6J4KAL1"/>
<dbReference type="PANTHER" id="PTHR43343">
    <property type="entry name" value="PEPTIDASE S12"/>
    <property type="match status" value="1"/>
</dbReference>
<evidence type="ECO:0000313" key="6">
    <source>
        <dbReference type="EMBL" id="CAA9299410.1"/>
    </source>
</evidence>
<dbReference type="GO" id="GO:0004252">
    <property type="term" value="F:serine-type endopeptidase activity"/>
    <property type="evidence" value="ECO:0007669"/>
    <property type="project" value="InterPro"/>
</dbReference>
<gene>
    <name evidence="6" type="ORF">AVDCRST_MAG68-545</name>
</gene>
<dbReference type="Gene3D" id="2.30.42.10">
    <property type="match status" value="1"/>
</dbReference>
<name>A0A6J4KAL1_9BACT</name>
<feature type="domain" description="PDZ" evidence="5">
    <location>
        <begin position="257"/>
        <end position="325"/>
    </location>
</feature>
<dbReference type="SUPFAM" id="SSF50494">
    <property type="entry name" value="Trypsin-like serine proteases"/>
    <property type="match status" value="1"/>
</dbReference>
<proteinExistence type="predicted"/>
<keyword evidence="2" id="KW-0378">Hydrolase</keyword>
<dbReference type="PANTHER" id="PTHR43343:SF3">
    <property type="entry name" value="PROTEASE DO-LIKE 8, CHLOROPLASTIC"/>
    <property type="match status" value="1"/>
</dbReference>
<feature type="region of interest" description="Disordered" evidence="3">
    <location>
        <begin position="344"/>
        <end position="370"/>
    </location>
</feature>
<dbReference type="Gene3D" id="2.40.10.120">
    <property type="match status" value="1"/>
</dbReference>
<evidence type="ECO:0000256" key="2">
    <source>
        <dbReference type="ARBA" id="ARBA00022801"/>
    </source>
</evidence>
<dbReference type="Pfam" id="PF13365">
    <property type="entry name" value="Trypsin_2"/>
    <property type="match status" value="1"/>
</dbReference>
<keyword evidence="1" id="KW-0645">Protease</keyword>
<organism evidence="6">
    <name type="scientific">uncultured Gemmatimonadota bacterium</name>
    <dbReference type="NCBI Taxonomy" id="203437"/>
    <lineage>
        <taxon>Bacteria</taxon>
        <taxon>Pseudomonadati</taxon>
        <taxon>Gemmatimonadota</taxon>
        <taxon>environmental samples</taxon>
    </lineage>
</organism>
<feature type="transmembrane region" description="Helical" evidence="4">
    <location>
        <begin position="12"/>
        <end position="33"/>
    </location>
</feature>
<keyword evidence="4" id="KW-1133">Transmembrane helix</keyword>
<feature type="compositionally biased region" description="Basic and acidic residues" evidence="3">
    <location>
        <begin position="358"/>
        <end position="370"/>
    </location>
</feature>
<dbReference type="InterPro" id="IPR001478">
    <property type="entry name" value="PDZ"/>
</dbReference>
<sequence>MGGADWVAVTRGNALVAVAVVFTASFLTVWALIGATNRGARTEEDEAYTDLLTDASGAVVGVSAGRDSASGWVIRADGLIVTVAGLVVPERPITVTLQDSTHPAHVVGVDAAAGVALLQIPRDSLGAQEHGDIEQLRVGQEIIVLAHPRPTSMAAVRDRVAVIERADLGRREVSEILAPAAGYRRLRGALIMDSYGRTVGMATGTPAPLGEIPRAIPLNRITGVVDSALQAPREEAFLDFKDGPYPKDVRSAHAGAHDGGVWVDQVDSVSGVGRGGLKKGDLLVRIDSIAVTSRAEMLARMRNYRPNARVTVTVVRGRETKRLRVTASPLPAVLGVARDTADDIRPPLSGGRVSRPVEGARTRDPELPFR</sequence>
<evidence type="ECO:0000256" key="4">
    <source>
        <dbReference type="SAM" id="Phobius"/>
    </source>
</evidence>
<dbReference type="InterPro" id="IPR036034">
    <property type="entry name" value="PDZ_sf"/>
</dbReference>
<dbReference type="Pfam" id="PF13180">
    <property type="entry name" value="PDZ_2"/>
    <property type="match status" value="1"/>
</dbReference>
<evidence type="ECO:0000256" key="3">
    <source>
        <dbReference type="SAM" id="MobiDB-lite"/>
    </source>
</evidence>
<protein>
    <recommendedName>
        <fullName evidence="5">PDZ domain-containing protein</fullName>
    </recommendedName>
</protein>
<dbReference type="PRINTS" id="PR00834">
    <property type="entry name" value="PROTEASES2C"/>
</dbReference>
<dbReference type="InterPro" id="IPR051201">
    <property type="entry name" value="Chloro_Bact_Ser_Proteases"/>
</dbReference>
<evidence type="ECO:0000256" key="1">
    <source>
        <dbReference type="ARBA" id="ARBA00022670"/>
    </source>
</evidence>
<dbReference type="GO" id="GO:0006508">
    <property type="term" value="P:proteolysis"/>
    <property type="evidence" value="ECO:0007669"/>
    <property type="project" value="UniProtKB-KW"/>
</dbReference>
<evidence type="ECO:0000259" key="5">
    <source>
        <dbReference type="Pfam" id="PF13180"/>
    </source>
</evidence>
<dbReference type="InterPro" id="IPR009003">
    <property type="entry name" value="Peptidase_S1_PA"/>
</dbReference>
<dbReference type="InterPro" id="IPR001940">
    <property type="entry name" value="Peptidase_S1C"/>
</dbReference>
<dbReference type="EMBL" id="CADCTW010000021">
    <property type="protein sequence ID" value="CAA9299410.1"/>
    <property type="molecule type" value="Genomic_DNA"/>
</dbReference>